<dbReference type="PROSITE" id="PS51450">
    <property type="entry name" value="LRR"/>
    <property type="match status" value="1"/>
</dbReference>
<evidence type="ECO:0000313" key="1">
    <source>
        <dbReference type="EMBL" id="EEF36854.1"/>
    </source>
</evidence>
<protein>
    <recommendedName>
        <fullName evidence="3">Leucine-rich repeat-containing protein</fullName>
    </recommendedName>
</protein>
<dbReference type="InterPro" id="IPR001611">
    <property type="entry name" value="Leu-rich_rpt"/>
</dbReference>
<dbReference type="AlphaFoldDB" id="B9SHM7"/>
<gene>
    <name evidence="1" type="ORF">RCOM_0740850</name>
</gene>
<evidence type="ECO:0000313" key="2">
    <source>
        <dbReference type="Proteomes" id="UP000008311"/>
    </source>
</evidence>
<accession>B9SHM7</accession>
<dbReference type="EMBL" id="EQ973965">
    <property type="protein sequence ID" value="EEF36854.1"/>
    <property type="molecule type" value="Genomic_DNA"/>
</dbReference>
<keyword evidence="2" id="KW-1185">Reference proteome</keyword>
<dbReference type="PANTHER" id="PTHR45752:SF195">
    <property type="entry name" value="LEUCINE-RICH REPEAT (LRR) FAMILY PROTEIN-RELATED"/>
    <property type="match status" value="1"/>
</dbReference>
<dbReference type="Pfam" id="PF00560">
    <property type="entry name" value="LRR_1"/>
    <property type="match status" value="2"/>
</dbReference>
<proteinExistence type="predicted"/>
<organism evidence="1 2">
    <name type="scientific">Ricinus communis</name>
    <name type="common">Castor bean</name>
    <dbReference type="NCBI Taxonomy" id="3988"/>
    <lineage>
        <taxon>Eukaryota</taxon>
        <taxon>Viridiplantae</taxon>
        <taxon>Streptophyta</taxon>
        <taxon>Embryophyta</taxon>
        <taxon>Tracheophyta</taxon>
        <taxon>Spermatophyta</taxon>
        <taxon>Magnoliopsida</taxon>
        <taxon>eudicotyledons</taxon>
        <taxon>Gunneridae</taxon>
        <taxon>Pentapetalae</taxon>
        <taxon>rosids</taxon>
        <taxon>fabids</taxon>
        <taxon>Malpighiales</taxon>
        <taxon>Euphorbiaceae</taxon>
        <taxon>Acalyphoideae</taxon>
        <taxon>Acalypheae</taxon>
        <taxon>Ricinus</taxon>
    </lineage>
</organism>
<dbReference type="Proteomes" id="UP000008311">
    <property type="component" value="Unassembled WGS sequence"/>
</dbReference>
<dbReference type="PANTHER" id="PTHR45752">
    <property type="entry name" value="LEUCINE-RICH REPEAT-CONTAINING"/>
    <property type="match status" value="1"/>
</dbReference>
<dbReference type="SUPFAM" id="SSF52058">
    <property type="entry name" value="L domain-like"/>
    <property type="match status" value="1"/>
</dbReference>
<name>B9SHM7_RICCO</name>
<dbReference type="Gene3D" id="3.80.10.10">
    <property type="entry name" value="Ribonuclease Inhibitor"/>
    <property type="match status" value="1"/>
</dbReference>
<sequence length="239" mass="26689">MRNLPGLLSLELRSCKKLCGLPELISGRVVKSPAVVKKIRYLRKLNLSDCCLLKVPYCISCLSSLEELDLSGNRFEQIPVSIIKLIELQHLGLRNCKKLISLPNLQPRLAKLDAHKCCSLKSVSLDSTGIEGNIFEFLFTSCRKLGSNQRRKIIAYALKKFQVYSEKLHHQTSYLLARESSFCIPCGMPELGWGKSTTIQLPSHWANNTISKMNLRTTVISIATTVAGIVDELSLMGIL</sequence>
<reference evidence="2" key="1">
    <citation type="journal article" date="2010" name="Nat. Biotechnol.">
        <title>Draft genome sequence of the oilseed species Ricinus communis.</title>
        <authorList>
            <person name="Chan A.P."/>
            <person name="Crabtree J."/>
            <person name="Zhao Q."/>
            <person name="Lorenzi H."/>
            <person name="Orvis J."/>
            <person name="Puiu D."/>
            <person name="Melake-Berhan A."/>
            <person name="Jones K.M."/>
            <person name="Redman J."/>
            <person name="Chen G."/>
            <person name="Cahoon E.B."/>
            <person name="Gedil M."/>
            <person name="Stanke M."/>
            <person name="Haas B.J."/>
            <person name="Wortman J.R."/>
            <person name="Fraser-Liggett C.M."/>
            <person name="Ravel J."/>
            <person name="Rabinowicz P.D."/>
        </authorList>
    </citation>
    <scope>NUCLEOTIDE SEQUENCE [LARGE SCALE GENOMIC DNA]</scope>
    <source>
        <strain evidence="2">cv. Hale</strain>
    </source>
</reference>
<dbReference type="InterPro" id="IPR032675">
    <property type="entry name" value="LRR_dom_sf"/>
</dbReference>
<dbReference type="InParanoid" id="B9SHM7"/>
<evidence type="ECO:0008006" key="3">
    <source>
        <dbReference type="Google" id="ProtNLM"/>
    </source>
</evidence>
<dbReference type="InterPro" id="IPR050715">
    <property type="entry name" value="LRR-SigEffector_domain"/>
</dbReference>